<protein>
    <submittedName>
        <fullName evidence="1">Uncharacterized protein</fullName>
    </submittedName>
</protein>
<name>A0A5V2GM58_SALER</name>
<evidence type="ECO:0000313" key="1">
    <source>
        <dbReference type="EMBL" id="EBT4758828.1"/>
    </source>
</evidence>
<organism evidence="1">
    <name type="scientific">Salmonella enterica</name>
    <name type="common">Salmonella choleraesuis</name>
    <dbReference type="NCBI Taxonomy" id="28901"/>
    <lineage>
        <taxon>Bacteria</taxon>
        <taxon>Pseudomonadati</taxon>
        <taxon>Pseudomonadota</taxon>
        <taxon>Gammaproteobacteria</taxon>
        <taxon>Enterobacterales</taxon>
        <taxon>Enterobacteriaceae</taxon>
        <taxon>Salmonella</taxon>
    </lineage>
</organism>
<dbReference type="EMBL" id="AAGYWP010000009">
    <property type="protein sequence ID" value="EBT4758828.1"/>
    <property type="molecule type" value="Genomic_DNA"/>
</dbReference>
<sequence length="70" mass="8297">MVDYNSLVLEGLKILFSDKNNEFVKKLYDPLINILCIEDYYFATGIYDSEDASKQIEKLKKAINDYRFNY</sequence>
<proteinExistence type="predicted"/>
<accession>A0A5V2GM58</accession>
<dbReference type="AlphaFoldDB" id="A0A5V2GM58"/>
<reference evidence="1" key="1">
    <citation type="submission" date="2018-07" db="EMBL/GenBank/DDBJ databases">
        <authorList>
            <consortium name="PulseNet: The National Subtyping Network for Foodborne Disease Surveillance"/>
            <person name="Tarr C.L."/>
            <person name="Trees E."/>
            <person name="Katz L.S."/>
            <person name="Carleton-Romer H.A."/>
            <person name="Stroika S."/>
            <person name="Kucerova Z."/>
            <person name="Roache K.F."/>
            <person name="Sabol A.L."/>
            <person name="Besser J."/>
            <person name="Gerner-Smidt P."/>
        </authorList>
    </citation>
    <scope>NUCLEOTIDE SEQUENCE</scope>
    <source>
        <strain evidence="1">PNUSAS020724</strain>
    </source>
</reference>
<comment type="caution">
    <text evidence="1">The sequence shown here is derived from an EMBL/GenBank/DDBJ whole genome shotgun (WGS) entry which is preliminary data.</text>
</comment>
<gene>
    <name evidence="1" type="ORF">CKZ93_15630</name>
</gene>